<gene>
    <name evidence="2" type="ORF">E5351_01890</name>
</gene>
<dbReference type="InterPro" id="IPR024968">
    <property type="entry name" value="SlpA_C_lactobacillus"/>
</dbReference>
<feature type="domain" description="S-layer protein C-terminal" evidence="1">
    <location>
        <begin position="280"/>
        <end position="337"/>
    </location>
</feature>
<organism evidence="2 3">
    <name type="scientific">Lactobacillus intestinalis</name>
    <dbReference type="NCBI Taxonomy" id="151781"/>
    <lineage>
        <taxon>Bacteria</taxon>
        <taxon>Bacillati</taxon>
        <taxon>Bacillota</taxon>
        <taxon>Bacilli</taxon>
        <taxon>Lactobacillales</taxon>
        <taxon>Lactobacillaceae</taxon>
        <taxon>Lactobacillus</taxon>
    </lineage>
</organism>
<dbReference type="GO" id="GO:0009274">
    <property type="term" value="C:peptidoglycan-based cell wall"/>
    <property type="evidence" value="ECO:0007669"/>
    <property type="project" value="InterPro"/>
</dbReference>
<dbReference type="PRINTS" id="PR01729">
    <property type="entry name" value="SURFACELAYER"/>
</dbReference>
<comment type="caution">
    <text evidence="2">The sequence shown here is derived from an EMBL/GenBank/DDBJ whole genome shotgun (WGS) entry which is preliminary data.</text>
</comment>
<dbReference type="InterPro" id="IPR004903">
    <property type="entry name" value="S-layer_prot"/>
</dbReference>
<dbReference type="Pfam" id="PF03217">
    <property type="entry name" value="SlpA"/>
    <property type="match status" value="1"/>
</dbReference>
<dbReference type="GO" id="GO:0005199">
    <property type="term" value="F:structural constituent of cell wall"/>
    <property type="evidence" value="ECO:0007669"/>
    <property type="project" value="InterPro"/>
</dbReference>
<dbReference type="EMBL" id="SRYV01000002">
    <property type="protein sequence ID" value="TGY17289.1"/>
    <property type="molecule type" value="Genomic_DNA"/>
</dbReference>
<evidence type="ECO:0000259" key="1">
    <source>
        <dbReference type="Pfam" id="PF03217"/>
    </source>
</evidence>
<protein>
    <recommendedName>
        <fullName evidence="1">S-layer protein C-terminal domain-containing protein</fullName>
    </recommendedName>
</protein>
<evidence type="ECO:0000313" key="3">
    <source>
        <dbReference type="Proteomes" id="UP000309117"/>
    </source>
</evidence>
<name>A0A4S2BQ77_9LACO</name>
<reference evidence="2 3" key="1">
    <citation type="submission" date="2019-04" db="EMBL/GenBank/DDBJ databases">
        <title>Microbes associate with the intestines of laboratory mice.</title>
        <authorList>
            <person name="Navarre W."/>
            <person name="Wong E."/>
            <person name="Huang K."/>
            <person name="Tropini C."/>
            <person name="Ng K."/>
            <person name="Yu B."/>
        </authorList>
    </citation>
    <scope>NUCLEOTIDE SEQUENCE [LARGE SCALE GENOMIC DNA]</scope>
    <source>
        <strain evidence="2 3">NM61_E11</strain>
    </source>
</reference>
<evidence type="ECO:0000313" key="2">
    <source>
        <dbReference type="EMBL" id="TGY17289.1"/>
    </source>
</evidence>
<dbReference type="AlphaFoldDB" id="A0A4S2BQ77"/>
<dbReference type="Proteomes" id="UP000309117">
    <property type="component" value="Unassembled WGS sequence"/>
</dbReference>
<sequence length="404" mass="44166">MVDEINGKFKVAPNSVTTPVAFVTNADDVIQQLTAAGIKVNGTGANATFTIPDKGFDFKVTSYNSTNGKSAVAYAHFKSSVDNSLNYPLIRYSNNSSSDYFNVQQGSNNFNNAMPIVTVKMNTNDWAETIVNHFKATQAGKMDGNNVVPEGAALRLVSSDLSASGFNANVAGLYPMTLEAKNSDGLTTTLHFNVAVTGSTLDEIKNVTVHSNGQVKLVSMVANTTSDLNGVIVNNGQSIAVYPNDTKTVNGVEYTRVARTNVDREQNNQWIETKYIKEETKTEKTVMHDAAIYNKDGQNTHATSLKRYNKVTVLGDKVSINGASYYKIGDNQYIKASNIDGTEKTLKHNAYVYATSKKRANKDVLKKGTKVTVYGGSYKFKNGKRYYKIGNDTKKTYVKVANFE</sequence>
<proteinExistence type="predicted"/>
<dbReference type="GO" id="GO:0030115">
    <property type="term" value="C:S-layer"/>
    <property type="evidence" value="ECO:0007669"/>
    <property type="project" value="InterPro"/>
</dbReference>
<accession>A0A4S2BQ77</accession>